<feature type="transmembrane region" description="Helical" evidence="17">
    <location>
        <begin position="652"/>
        <end position="668"/>
    </location>
</feature>
<sequence>MHFVKTFQNLFRFRKTTLSFLVFFTYFIIIIIQDISTNIALREPIPEPLILSNAWESLQFISSSKHPFTSHQNDYLHDYLRDTISSIINKIPYISLDDDIDNNHTILINQHDVFDKKNDDNRIIYYESSNLLVKINGINDTLPGILISAHYDSVPTSYGTTDDGMGIASMIGILNYFAQSGNQPMRTLIFNFNNNEEFGLLGAEAFINHKWFNDVKFFINLEGTGAGGKPVLFRGTDKSVIDWYNYVNKPFANSIFQEGFDSGFIGSQTDYHIYQLNGLRGIDIAFYLPRSFYHTIKDSIKYTSKGSLWMMMSNVLDILNEVSYSSDSFDDDLNTSLYFDLFNKWFFNFSVNWAIVLNIALLVIVPVIMIIIQMIIGARKTWFIGARGWCRFPVSIALSYYSTLFILNYLYEKNPLLLSVNYFNPLITIFSITLLISYTILNISSHFKAVDDQKLIIILEMNTVSWFSMVWMTYHMKSFSNIAGYFITVFYILSSLAAIIGLLKMIFRKSPCHEKRNKITIINSSPNYSDSTIYNDNNNNEANNNDPEQNSHVNNIQDNSQNQSNSENQSNGNSSNEETPLMNSSEIIIDHETRDSWLHKLKHNAINSSQYDWLIQFIILVPISAFFIFTDGKLVLDALHETIQENKLYDEAIWELVGLIGMLLAILLSPFMQKLNFISIQLTIGLFLYGIINSYYEVSYSESNPIKLRYVETFDINTNTSLSNIFGRQGYIPQILNDVPTILNDDIKCLKFNTSETETCSYNGTRPYLIPGTMEDNDFTNYLNVSILSNTNVESIEITSIGSLDKFTPLESTIQIDVFGSRQCYLTFNASNPKFTAPVKMVTIYKEGNPIDEITTSVPNGMSRDDKGNWIYKQMKGINLVELHKLSWQNTNSTNGLNTFTVKLEWLPFLYDSDVELISNLGVNVQCHWSDYDDVVFIDGKSYHRDENYLELMKFTNAGVALTNLRPGVIQGMGYVEI</sequence>
<evidence type="ECO:0000256" key="15">
    <source>
        <dbReference type="RuleBase" id="RU361240"/>
    </source>
</evidence>
<evidence type="ECO:0000256" key="10">
    <source>
        <dbReference type="ARBA" id="ARBA00022833"/>
    </source>
</evidence>
<evidence type="ECO:0000256" key="16">
    <source>
        <dbReference type="SAM" id="MobiDB-lite"/>
    </source>
</evidence>
<dbReference type="InterPro" id="IPR053976">
    <property type="entry name" value="PFF1_TM"/>
</dbReference>
<evidence type="ECO:0000256" key="13">
    <source>
        <dbReference type="ARBA" id="ARBA00023136"/>
    </source>
</evidence>
<gene>
    <name evidence="21" type="ORF">DAPK24_012570</name>
</gene>
<feature type="transmembrane region" description="Helical" evidence="17">
    <location>
        <begin position="422"/>
        <end position="443"/>
    </location>
</feature>
<feature type="compositionally biased region" description="Low complexity" evidence="16">
    <location>
        <begin position="535"/>
        <end position="576"/>
    </location>
</feature>
<name>A0AAV5R0V3_PICKL</name>
<keyword evidence="14" id="KW-0325">Glycoprotein</keyword>
<dbReference type="Proteomes" id="UP001378960">
    <property type="component" value="Unassembled WGS sequence"/>
</dbReference>
<evidence type="ECO:0000256" key="7">
    <source>
        <dbReference type="ARBA" id="ARBA00022692"/>
    </source>
</evidence>
<dbReference type="PANTHER" id="PTHR12147:SF58">
    <property type="entry name" value="VACUOLAR MEMBRANE PROTEASE"/>
    <property type="match status" value="1"/>
</dbReference>
<dbReference type="EC" id="3.4.-.-" evidence="15"/>
<proteinExistence type="inferred from homology"/>
<protein>
    <recommendedName>
        <fullName evidence="15">Peptide hydrolase</fullName>
        <ecNumber evidence="15">3.4.-.-</ecNumber>
    </recommendedName>
</protein>
<evidence type="ECO:0000256" key="14">
    <source>
        <dbReference type="ARBA" id="ARBA00023180"/>
    </source>
</evidence>
<comment type="function">
    <text evidence="2">May be involved in vacuolar sorting and osmoregulation.</text>
</comment>
<comment type="caution">
    <text evidence="21">The sequence shown here is derived from an EMBL/GenBank/DDBJ whole genome shotgun (WGS) entry which is preliminary data.</text>
</comment>
<dbReference type="InterPro" id="IPR007484">
    <property type="entry name" value="Peptidase_M28"/>
</dbReference>
<comment type="subcellular location">
    <subcellularLocation>
        <location evidence="3">Vacuole membrane</location>
        <topology evidence="3">Multi-pass membrane protein</topology>
    </subcellularLocation>
</comment>
<feature type="transmembrane region" description="Helical" evidence="17">
    <location>
        <begin position="353"/>
        <end position="376"/>
    </location>
</feature>
<keyword evidence="9 15" id="KW-0378">Hydrolase</keyword>
<dbReference type="Pfam" id="PF22250">
    <property type="entry name" value="PFF1_C"/>
    <property type="match status" value="1"/>
</dbReference>
<keyword evidence="8 15" id="KW-0479">Metal-binding</keyword>
<evidence type="ECO:0000259" key="19">
    <source>
        <dbReference type="Pfam" id="PF22250"/>
    </source>
</evidence>
<feature type="domain" description="Vacuolar membrane protease C-terminal" evidence="19">
    <location>
        <begin position="706"/>
        <end position="970"/>
    </location>
</feature>
<feature type="domain" description="Peptidase M28" evidence="18">
    <location>
        <begin position="130"/>
        <end position="317"/>
    </location>
</feature>
<reference evidence="21 22" key="1">
    <citation type="journal article" date="2023" name="Elife">
        <title>Identification of key yeast species and microbe-microbe interactions impacting larval growth of Drosophila in the wild.</title>
        <authorList>
            <person name="Mure A."/>
            <person name="Sugiura Y."/>
            <person name="Maeda R."/>
            <person name="Honda K."/>
            <person name="Sakurai N."/>
            <person name="Takahashi Y."/>
            <person name="Watada M."/>
            <person name="Katoh T."/>
            <person name="Gotoh A."/>
            <person name="Gotoh Y."/>
            <person name="Taniguchi I."/>
            <person name="Nakamura K."/>
            <person name="Hayashi T."/>
            <person name="Katayama T."/>
            <person name="Uemura T."/>
            <person name="Hattori Y."/>
        </authorList>
    </citation>
    <scope>NUCLEOTIDE SEQUENCE [LARGE SCALE GENOMIC DNA]</scope>
    <source>
        <strain evidence="21 22">PK-24</strain>
    </source>
</reference>
<dbReference type="GO" id="GO:0006508">
    <property type="term" value="P:proteolysis"/>
    <property type="evidence" value="ECO:0007669"/>
    <property type="project" value="UniProtKB-KW"/>
</dbReference>
<organism evidence="21 22">
    <name type="scientific">Pichia kluyveri</name>
    <name type="common">Yeast</name>
    <dbReference type="NCBI Taxonomy" id="36015"/>
    <lineage>
        <taxon>Eukaryota</taxon>
        <taxon>Fungi</taxon>
        <taxon>Dikarya</taxon>
        <taxon>Ascomycota</taxon>
        <taxon>Saccharomycotina</taxon>
        <taxon>Pichiomycetes</taxon>
        <taxon>Pichiales</taxon>
        <taxon>Pichiaceae</taxon>
        <taxon>Pichia</taxon>
    </lineage>
</organism>
<evidence type="ECO:0000256" key="12">
    <source>
        <dbReference type="ARBA" id="ARBA00023049"/>
    </source>
</evidence>
<comment type="similarity">
    <text evidence="4 15">Belongs to the peptidase M28 family.</text>
</comment>
<dbReference type="GO" id="GO:0008235">
    <property type="term" value="F:metalloexopeptidase activity"/>
    <property type="evidence" value="ECO:0007669"/>
    <property type="project" value="InterPro"/>
</dbReference>
<evidence type="ECO:0000259" key="20">
    <source>
        <dbReference type="Pfam" id="PF22251"/>
    </source>
</evidence>
<evidence type="ECO:0000256" key="5">
    <source>
        <dbReference type="ARBA" id="ARBA00022554"/>
    </source>
</evidence>
<feature type="transmembrane region" description="Helical" evidence="17">
    <location>
        <begin position="455"/>
        <end position="476"/>
    </location>
</feature>
<feature type="region of interest" description="Disordered" evidence="16">
    <location>
        <begin position="532"/>
        <end position="579"/>
    </location>
</feature>
<evidence type="ECO:0000256" key="6">
    <source>
        <dbReference type="ARBA" id="ARBA00022670"/>
    </source>
</evidence>
<evidence type="ECO:0000256" key="17">
    <source>
        <dbReference type="SAM" id="Phobius"/>
    </source>
</evidence>
<dbReference type="SUPFAM" id="SSF53187">
    <property type="entry name" value="Zn-dependent exopeptidases"/>
    <property type="match status" value="1"/>
</dbReference>
<dbReference type="GO" id="GO:0005774">
    <property type="term" value="C:vacuolar membrane"/>
    <property type="evidence" value="ECO:0007669"/>
    <property type="project" value="UniProtKB-SubCell"/>
</dbReference>
<dbReference type="InterPro" id="IPR048024">
    <property type="entry name" value="Fxna-like_M28_dom"/>
</dbReference>
<evidence type="ECO:0000313" key="22">
    <source>
        <dbReference type="Proteomes" id="UP001378960"/>
    </source>
</evidence>
<dbReference type="Pfam" id="PF04389">
    <property type="entry name" value="Peptidase_M28"/>
    <property type="match status" value="1"/>
</dbReference>
<keyword evidence="5" id="KW-0926">Vacuole</keyword>
<feature type="transmembrane region" description="Helical" evidence="17">
    <location>
        <begin position="675"/>
        <end position="696"/>
    </location>
</feature>
<dbReference type="PANTHER" id="PTHR12147">
    <property type="entry name" value="METALLOPEPTIDASE M28 FAMILY MEMBER"/>
    <property type="match status" value="1"/>
</dbReference>
<dbReference type="InterPro" id="IPR045175">
    <property type="entry name" value="M28_fam"/>
</dbReference>
<evidence type="ECO:0000256" key="1">
    <source>
        <dbReference type="ARBA" id="ARBA00001947"/>
    </source>
</evidence>
<evidence type="ECO:0000256" key="4">
    <source>
        <dbReference type="ARBA" id="ARBA00010918"/>
    </source>
</evidence>
<dbReference type="CDD" id="cd03875">
    <property type="entry name" value="M28_Fxna_like"/>
    <property type="match status" value="1"/>
</dbReference>
<keyword evidence="22" id="KW-1185">Reference proteome</keyword>
<comment type="cofactor">
    <cofactor evidence="1">
        <name>Zn(2+)</name>
        <dbReference type="ChEBI" id="CHEBI:29105"/>
    </cofactor>
</comment>
<dbReference type="Pfam" id="PF22251">
    <property type="entry name" value="PFF1_TM"/>
    <property type="match status" value="1"/>
</dbReference>
<keyword evidence="12" id="KW-0482">Metalloprotease</keyword>
<evidence type="ECO:0000256" key="11">
    <source>
        <dbReference type="ARBA" id="ARBA00022989"/>
    </source>
</evidence>
<evidence type="ECO:0000256" key="2">
    <source>
        <dbReference type="ARBA" id="ARBA00003273"/>
    </source>
</evidence>
<feature type="transmembrane region" description="Helical" evidence="17">
    <location>
        <begin position="388"/>
        <end position="410"/>
    </location>
</feature>
<feature type="transmembrane region" description="Helical" evidence="17">
    <location>
        <begin position="20"/>
        <end position="41"/>
    </location>
</feature>
<dbReference type="Gene3D" id="3.40.630.10">
    <property type="entry name" value="Zn peptidases"/>
    <property type="match status" value="1"/>
</dbReference>
<evidence type="ECO:0000256" key="8">
    <source>
        <dbReference type="ARBA" id="ARBA00022723"/>
    </source>
</evidence>
<dbReference type="AlphaFoldDB" id="A0AAV5R0V3"/>
<feature type="transmembrane region" description="Helical" evidence="17">
    <location>
        <begin position="482"/>
        <end position="507"/>
    </location>
</feature>
<accession>A0AAV5R0V3</accession>
<keyword evidence="10 15" id="KW-0862">Zinc</keyword>
<dbReference type="InterPro" id="IPR053975">
    <property type="entry name" value="PFF1_C"/>
</dbReference>
<dbReference type="GO" id="GO:0046872">
    <property type="term" value="F:metal ion binding"/>
    <property type="evidence" value="ECO:0007669"/>
    <property type="project" value="UniProtKB-KW"/>
</dbReference>
<evidence type="ECO:0000256" key="9">
    <source>
        <dbReference type="ARBA" id="ARBA00022801"/>
    </source>
</evidence>
<feature type="transmembrane region" description="Helical" evidence="17">
    <location>
        <begin position="611"/>
        <end position="629"/>
    </location>
</feature>
<evidence type="ECO:0000313" key="21">
    <source>
        <dbReference type="EMBL" id="GMM44682.1"/>
    </source>
</evidence>
<keyword evidence="6 15" id="KW-0645">Protease</keyword>
<keyword evidence="11 17" id="KW-1133">Transmembrane helix</keyword>
<evidence type="ECO:0000256" key="3">
    <source>
        <dbReference type="ARBA" id="ARBA00004128"/>
    </source>
</evidence>
<keyword evidence="13 17" id="KW-0472">Membrane</keyword>
<evidence type="ECO:0000259" key="18">
    <source>
        <dbReference type="Pfam" id="PF04389"/>
    </source>
</evidence>
<dbReference type="EMBL" id="BTGB01000001">
    <property type="protein sequence ID" value="GMM44682.1"/>
    <property type="molecule type" value="Genomic_DNA"/>
</dbReference>
<feature type="domain" description="Vacuolar membrane protease transmembrane" evidence="20">
    <location>
        <begin position="391"/>
        <end position="678"/>
    </location>
</feature>
<keyword evidence="7 17" id="KW-0812">Transmembrane</keyword>